<evidence type="ECO:0000256" key="1">
    <source>
        <dbReference type="SAM" id="MobiDB-lite"/>
    </source>
</evidence>
<sequence>MLRPTHPASGERTGEGGAVRRGWLSTVRGEPGPRGPEVSVREPVVSGGERGRPGGGGRAGHAGPRGTHGRRRLQKLGRAPPLSSRRAHSRRAPDVARRKREAAGHKKGAGGSLVGARHRGAVLSLTNVQNRKES</sequence>
<feature type="compositionally biased region" description="Polar residues" evidence="1">
    <location>
        <begin position="124"/>
        <end position="134"/>
    </location>
</feature>
<feature type="compositionally biased region" description="Basic and acidic residues" evidence="1">
    <location>
        <begin position="91"/>
        <end position="104"/>
    </location>
</feature>
<accession>A0A7J8C2V4</accession>
<gene>
    <name evidence="2" type="ORF">HJG63_009490</name>
</gene>
<evidence type="ECO:0000313" key="3">
    <source>
        <dbReference type="Proteomes" id="UP000593571"/>
    </source>
</evidence>
<dbReference type="EMBL" id="JACASE010000015">
    <property type="protein sequence ID" value="KAF6405186.1"/>
    <property type="molecule type" value="Genomic_DNA"/>
</dbReference>
<feature type="region of interest" description="Disordered" evidence="1">
    <location>
        <begin position="1"/>
        <end position="134"/>
    </location>
</feature>
<protein>
    <submittedName>
        <fullName evidence="2">Uncharacterized protein</fullName>
    </submittedName>
</protein>
<proteinExistence type="predicted"/>
<evidence type="ECO:0000313" key="2">
    <source>
        <dbReference type="EMBL" id="KAF6405186.1"/>
    </source>
</evidence>
<dbReference type="Proteomes" id="UP000593571">
    <property type="component" value="Unassembled WGS sequence"/>
</dbReference>
<dbReference type="AlphaFoldDB" id="A0A7J8C2V4"/>
<comment type="caution">
    <text evidence="2">The sequence shown here is derived from an EMBL/GenBank/DDBJ whole genome shotgun (WGS) entry which is preliminary data.</text>
</comment>
<reference evidence="2 3" key="1">
    <citation type="journal article" date="2020" name="Nature">
        <title>Six reference-quality genomes reveal evolution of bat adaptations.</title>
        <authorList>
            <person name="Jebb D."/>
            <person name="Huang Z."/>
            <person name="Pippel M."/>
            <person name="Hughes G.M."/>
            <person name="Lavrichenko K."/>
            <person name="Devanna P."/>
            <person name="Winkler S."/>
            <person name="Jermiin L.S."/>
            <person name="Skirmuntt E.C."/>
            <person name="Katzourakis A."/>
            <person name="Burkitt-Gray L."/>
            <person name="Ray D.A."/>
            <person name="Sullivan K.A.M."/>
            <person name="Roscito J.G."/>
            <person name="Kirilenko B.M."/>
            <person name="Davalos L.M."/>
            <person name="Corthals A.P."/>
            <person name="Power M.L."/>
            <person name="Jones G."/>
            <person name="Ransome R.D."/>
            <person name="Dechmann D.K.N."/>
            <person name="Locatelli A.G."/>
            <person name="Puechmaille S.J."/>
            <person name="Fedrigo O."/>
            <person name="Jarvis E.D."/>
            <person name="Hiller M."/>
            <person name="Vernes S.C."/>
            <person name="Myers E.W."/>
            <person name="Teeling E.C."/>
        </authorList>
    </citation>
    <scope>NUCLEOTIDE SEQUENCE [LARGE SCALE GENOMIC DNA]</scope>
    <source>
        <strain evidence="2">MRouAeg1</strain>
        <tissue evidence="2">Muscle</tissue>
    </source>
</reference>
<name>A0A7J8C2V4_ROUAE</name>
<organism evidence="2 3">
    <name type="scientific">Rousettus aegyptiacus</name>
    <name type="common">Egyptian fruit bat</name>
    <name type="synonym">Pteropus aegyptiacus</name>
    <dbReference type="NCBI Taxonomy" id="9407"/>
    <lineage>
        <taxon>Eukaryota</taxon>
        <taxon>Metazoa</taxon>
        <taxon>Chordata</taxon>
        <taxon>Craniata</taxon>
        <taxon>Vertebrata</taxon>
        <taxon>Euteleostomi</taxon>
        <taxon>Mammalia</taxon>
        <taxon>Eutheria</taxon>
        <taxon>Laurasiatheria</taxon>
        <taxon>Chiroptera</taxon>
        <taxon>Yinpterochiroptera</taxon>
        <taxon>Pteropodoidea</taxon>
        <taxon>Pteropodidae</taxon>
        <taxon>Rousettinae</taxon>
        <taxon>Rousettus</taxon>
    </lineage>
</organism>
<keyword evidence="3" id="KW-1185">Reference proteome</keyword>